<evidence type="ECO:0000256" key="2">
    <source>
        <dbReference type="SAM" id="MobiDB-lite"/>
    </source>
</evidence>
<protein>
    <recommendedName>
        <fullName evidence="3">Dilute domain-containing protein</fullName>
    </recommendedName>
</protein>
<feature type="region of interest" description="Disordered" evidence="2">
    <location>
        <begin position="700"/>
        <end position="732"/>
    </location>
</feature>
<dbReference type="Pfam" id="PF12796">
    <property type="entry name" value="Ank_2"/>
    <property type="match status" value="1"/>
</dbReference>
<feature type="compositionally biased region" description="Basic and acidic residues" evidence="2">
    <location>
        <begin position="10"/>
        <end position="20"/>
    </location>
</feature>
<dbReference type="CDD" id="cd15473">
    <property type="entry name" value="Myo5p-like_CBD_DIL_ANK"/>
    <property type="match status" value="1"/>
</dbReference>
<evidence type="ECO:0000259" key="3">
    <source>
        <dbReference type="PROSITE" id="PS51126"/>
    </source>
</evidence>
<feature type="repeat" description="ANK" evidence="1">
    <location>
        <begin position="131"/>
        <end position="163"/>
    </location>
</feature>
<sequence>MAVSPSATDGENKDVHKEYENMSYDEVSQKMAESYQQLSAMLGSNLTSGLASAEANTPASSAHSTPVLEADEFVNESMILNKEDLTEEDKQVKITRIFSRAASNGDVEKIKEMLATKELRTYIDIDARDEDGTTPLIYAACFGKVDVALALLDAGAKVNTQDKLPKYFIYFIASTVGWSALMWATNNNHNTLVKALLEHGASASTKSAKGRTVFDFVNTENQKIVEILATNPRDSISSTSSLGIARTGGSSSSSSSHADNDFYYQSTVEGFNDFMAEEADRHIKLMESAVNMGDFDIGDLSNDVNDLSLDNIDEGDDFDDPNGLANMCSNFEWDKCLPDQMFVFSADDLDYILDTIITNIQLPLKSRQELCVPANVLFLSARFAHYFSSDELLREVMDGALSRMSKIVKNANNLLQQANTRNTHILAFWTTNFTQLLYYLKKDTGLVVVTAEDQLKLSELISETYQSIIADTERRIEKILEPALLEHDQIPGMEEVNFADDWHRFFKRSSRKSSGGGEGLKRSSSILQAANSGKHASDNARTLSPKSITTLLTSTLRVLQSYEVHPTIIIQAIAQFFHYISCELFNRILRNKKLLCRSKALQIRMNISFIEDWVRHNRLPSSLHTYFNPLVQLLQLLQCLSQLTDLMSFINTIKKFDVLNALQVKRCVVNYRYEVNEDRVPEEVEKYALQLADDTTRYQKARAARKSAESARSRPSTSALSRTGSVSLQRSNSKRESFVGSLMSSVGITSSSPATPSGLSSPTTDNPANSYFPNNQSDISNGRNSVSMAEDSDSDHDEKDMVETKDSRFMLPFSVPTTANMIYMNGWGKFGKHNGADANELEPEANNEADSEHEEQKHFDRERVVVPFIPDNWMDKLDKQNAVTTD</sequence>
<evidence type="ECO:0000313" key="5">
    <source>
        <dbReference type="Proteomes" id="UP000654370"/>
    </source>
</evidence>
<comment type="caution">
    <text evidence="4">The sequence shown here is derived from an EMBL/GenBank/DDBJ whole genome shotgun (WGS) entry which is preliminary data.</text>
</comment>
<feature type="domain" description="Dilute" evidence="3">
    <location>
        <begin position="405"/>
        <end position="694"/>
    </location>
</feature>
<dbReference type="PANTHER" id="PTHR16027">
    <property type="entry name" value="DILUTE DOMAIN-CONTAINING PROTEIN YPR089W"/>
    <property type="match status" value="1"/>
</dbReference>
<dbReference type="Proteomes" id="UP000654370">
    <property type="component" value="Unassembled WGS sequence"/>
</dbReference>
<feature type="compositionally biased region" description="Basic and acidic residues" evidence="2">
    <location>
        <begin position="796"/>
        <end position="805"/>
    </location>
</feature>
<dbReference type="Pfam" id="PF00023">
    <property type="entry name" value="Ank"/>
    <property type="match status" value="1"/>
</dbReference>
<feature type="region of interest" description="Disordered" evidence="2">
    <location>
        <begin position="749"/>
        <end position="805"/>
    </location>
</feature>
<reference evidence="4" key="1">
    <citation type="submission" date="2020-12" db="EMBL/GenBank/DDBJ databases">
        <title>Metabolic potential, ecology and presence of endohyphal bacteria is reflected in genomic diversity of Mucoromycotina.</title>
        <authorList>
            <person name="Muszewska A."/>
            <person name="Okrasinska A."/>
            <person name="Steczkiewicz K."/>
            <person name="Drgas O."/>
            <person name="Orlowska M."/>
            <person name="Perlinska-Lenart U."/>
            <person name="Aleksandrzak-Piekarczyk T."/>
            <person name="Szatraj K."/>
            <person name="Zielenkiewicz U."/>
            <person name="Pilsyk S."/>
            <person name="Malc E."/>
            <person name="Mieczkowski P."/>
            <person name="Kruszewska J.S."/>
            <person name="Biernat P."/>
            <person name="Pawlowska J."/>
        </authorList>
    </citation>
    <scope>NUCLEOTIDE SEQUENCE</scope>
    <source>
        <strain evidence="4">WA0000067209</strain>
    </source>
</reference>
<dbReference type="InterPro" id="IPR037986">
    <property type="entry name" value="Myo5p-like_CBD_DIL"/>
</dbReference>
<organism evidence="4 5">
    <name type="scientific">Mortierella isabellina</name>
    <name type="common">Filamentous fungus</name>
    <name type="synonym">Umbelopsis isabellina</name>
    <dbReference type="NCBI Taxonomy" id="91625"/>
    <lineage>
        <taxon>Eukaryota</taxon>
        <taxon>Fungi</taxon>
        <taxon>Fungi incertae sedis</taxon>
        <taxon>Mucoromycota</taxon>
        <taxon>Mucoromycotina</taxon>
        <taxon>Umbelopsidomycetes</taxon>
        <taxon>Umbelopsidales</taxon>
        <taxon>Umbelopsidaceae</taxon>
        <taxon>Umbelopsis</taxon>
    </lineage>
</organism>
<feature type="repeat" description="ANK" evidence="1">
    <location>
        <begin position="176"/>
        <end position="208"/>
    </location>
</feature>
<dbReference type="PROSITE" id="PS51126">
    <property type="entry name" value="DILUTE"/>
    <property type="match status" value="1"/>
</dbReference>
<feature type="region of interest" description="Disordered" evidence="2">
    <location>
        <begin position="1"/>
        <end position="26"/>
    </location>
</feature>
<feature type="compositionally biased region" description="Low complexity" evidence="2">
    <location>
        <begin position="749"/>
        <end position="764"/>
    </location>
</feature>
<dbReference type="PROSITE" id="PS50297">
    <property type="entry name" value="ANK_REP_REGION"/>
    <property type="match status" value="2"/>
</dbReference>
<dbReference type="InterPro" id="IPR052072">
    <property type="entry name" value="Vascular_dev_regulator"/>
</dbReference>
<dbReference type="PROSITE" id="PS50088">
    <property type="entry name" value="ANK_REPEAT"/>
    <property type="match status" value="2"/>
</dbReference>
<dbReference type="Pfam" id="PF01843">
    <property type="entry name" value="DIL"/>
    <property type="match status" value="1"/>
</dbReference>
<proteinExistence type="predicted"/>
<keyword evidence="1" id="KW-0040">ANK repeat</keyword>
<feature type="compositionally biased region" description="Polar residues" evidence="2">
    <location>
        <begin position="765"/>
        <end position="787"/>
    </location>
</feature>
<dbReference type="InterPro" id="IPR002110">
    <property type="entry name" value="Ankyrin_rpt"/>
</dbReference>
<dbReference type="SUPFAM" id="SSF48403">
    <property type="entry name" value="Ankyrin repeat"/>
    <property type="match status" value="1"/>
</dbReference>
<dbReference type="Gene3D" id="1.25.40.20">
    <property type="entry name" value="Ankyrin repeat-containing domain"/>
    <property type="match status" value="1"/>
</dbReference>
<gene>
    <name evidence="4" type="ORF">INT43_000207</name>
</gene>
<dbReference type="InterPro" id="IPR002710">
    <property type="entry name" value="Dilute_dom"/>
</dbReference>
<accession>A0A8H7PF86</accession>
<dbReference type="PANTHER" id="PTHR16027:SF6">
    <property type="entry name" value="DILUTE DOMAIN-CONTAINING PROTEIN"/>
    <property type="match status" value="1"/>
</dbReference>
<dbReference type="SMART" id="SM01132">
    <property type="entry name" value="DIL"/>
    <property type="match status" value="1"/>
</dbReference>
<dbReference type="AlphaFoldDB" id="A0A8H7PF86"/>
<name>A0A8H7PF86_MORIS</name>
<dbReference type="SMART" id="SM00248">
    <property type="entry name" value="ANK"/>
    <property type="match status" value="2"/>
</dbReference>
<dbReference type="InterPro" id="IPR036770">
    <property type="entry name" value="Ankyrin_rpt-contain_sf"/>
</dbReference>
<feature type="compositionally biased region" description="Polar residues" evidence="2">
    <location>
        <begin position="717"/>
        <end position="731"/>
    </location>
</feature>
<evidence type="ECO:0000256" key="1">
    <source>
        <dbReference type="PROSITE-ProRule" id="PRU00023"/>
    </source>
</evidence>
<keyword evidence="5" id="KW-1185">Reference proteome</keyword>
<dbReference type="GO" id="GO:0051020">
    <property type="term" value="F:GTPase binding"/>
    <property type="evidence" value="ECO:0007669"/>
    <property type="project" value="TreeGrafter"/>
</dbReference>
<dbReference type="EMBL" id="JAEPQZ010000016">
    <property type="protein sequence ID" value="KAG2172857.1"/>
    <property type="molecule type" value="Genomic_DNA"/>
</dbReference>
<evidence type="ECO:0000313" key="4">
    <source>
        <dbReference type="EMBL" id="KAG2172857.1"/>
    </source>
</evidence>
<dbReference type="OrthoDB" id="426293at2759"/>